<dbReference type="PANTHER" id="PTHR42901:SF1">
    <property type="entry name" value="ALCOHOL DEHYDROGENASE"/>
    <property type="match status" value="1"/>
</dbReference>
<organism evidence="3 4">
    <name type="scientific">Legionella brunensis</name>
    <dbReference type="NCBI Taxonomy" id="29422"/>
    <lineage>
        <taxon>Bacteria</taxon>
        <taxon>Pseudomonadati</taxon>
        <taxon>Pseudomonadota</taxon>
        <taxon>Gammaproteobacteria</taxon>
        <taxon>Legionellales</taxon>
        <taxon>Legionellaceae</taxon>
        <taxon>Legionella</taxon>
    </lineage>
</organism>
<dbReference type="InterPro" id="IPR036291">
    <property type="entry name" value="NAD(P)-bd_dom_sf"/>
</dbReference>
<dbReference type="InterPro" id="IPR020904">
    <property type="entry name" value="Sc_DH/Rdtase_CS"/>
</dbReference>
<dbReference type="RefSeq" id="WP_083500870.1">
    <property type="nucleotide sequence ID" value="NZ_CAAAHU010000019.1"/>
</dbReference>
<evidence type="ECO:0000313" key="3">
    <source>
        <dbReference type="EMBL" id="KTC83800.1"/>
    </source>
</evidence>
<comment type="similarity">
    <text evidence="1">Belongs to the short-chain dehydrogenases/reductases (SDR) family.</text>
</comment>
<dbReference type="Pfam" id="PF00106">
    <property type="entry name" value="adh_short"/>
    <property type="match status" value="1"/>
</dbReference>
<keyword evidence="2" id="KW-0560">Oxidoreductase</keyword>
<dbReference type="InterPro" id="IPR002347">
    <property type="entry name" value="SDR_fam"/>
</dbReference>
<proteinExistence type="inferred from homology"/>
<dbReference type="CDD" id="cd05233">
    <property type="entry name" value="SDR_c"/>
    <property type="match status" value="1"/>
</dbReference>
<dbReference type="Proteomes" id="UP000054742">
    <property type="component" value="Unassembled WGS sequence"/>
</dbReference>
<dbReference type="GO" id="GO:0016491">
    <property type="term" value="F:oxidoreductase activity"/>
    <property type="evidence" value="ECO:0007669"/>
    <property type="project" value="UniProtKB-KW"/>
</dbReference>
<keyword evidence="4" id="KW-1185">Reference proteome</keyword>
<gene>
    <name evidence="3" type="primary">yueD_2</name>
    <name evidence="3" type="ORF">Lbru_1623</name>
</gene>
<dbReference type="Gene3D" id="3.40.50.720">
    <property type="entry name" value="NAD(P)-binding Rossmann-like Domain"/>
    <property type="match status" value="1"/>
</dbReference>
<comment type="caution">
    <text evidence="3">The sequence shown here is derived from an EMBL/GenBank/DDBJ whole genome shotgun (WGS) entry which is preliminary data.</text>
</comment>
<dbReference type="EMBL" id="LNXV01000013">
    <property type="protein sequence ID" value="KTC83800.1"/>
    <property type="molecule type" value="Genomic_DNA"/>
</dbReference>
<dbReference type="AlphaFoldDB" id="A0A0W0SKA8"/>
<name>A0A0W0SKA8_9GAMM</name>
<reference evidence="3 4" key="1">
    <citation type="submission" date="2015-11" db="EMBL/GenBank/DDBJ databases">
        <title>Genomic analysis of 38 Legionella species identifies large and diverse effector repertoires.</title>
        <authorList>
            <person name="Burstein D."/>
            <person name="Amaro F."/>
            <person name="Zusman T."/>
            <person name="Lifshitz Z."/>
            <person name="Cohen O."/>
            <person name="Gilbert J.A."/>
            <person name="Pupko T."/>
            <person name="Shuman H.A."/>
            <person name="Segal G."/>
        </authorList>
    </citation>
    <scope>NUCLEOTIDE SEQUENCE [LARGE SCALE GENOMIC DNA]</scope>
    <source>
        <strain evidence="3 4">ATCC 43878</strain>
    </source>
</reference>
<dbReference type="PATRIC" id="fig|29422.6.peg.1722"/>
<dbReference type="SUPFAM" id="SSF51735">
    <property type="entry name" value="NAD(P)-binding Rossmann-fold domains"/>
    <property type="match status" value="1"/>
</dbReference>
<evidence type="ECO:0000256" key="1">
    <source>
        <dbReference type="ARBA" id="ARBA00006484"/>
    </source>
</evidence>
<dbReference type="PRINTS" id="PR00081">
    <property type="entry name" value="GDHRDH"/>
</dbReference>
<evidence type="ECO:0000256" key="2">
    <source>
        <dbReference type="ARBA" id="ARBA00023002"/>
    </source>
</evidence>
<accession>A0A0W0SKA8</accession>
<dbReference type="PANTHER" id="PTHR42901">
    <property type="entry name" value="ALCOHOL DEHYDROGENASE"/>
    <property type="match status" value="1"/>
</dbReference>
<sequence length="265" mass="30221">MMNLSSKKAALVTGASNGIGLELAKSLLSDNWVVFGTGRDVVSLENTKKLFPRFIPIQSDFTRNEDLLWVAEVIKESGLLLHLSVHNAGVMSPPRPLIQYDCESIDEVFQVNLLAPMKLIALLTSQMPEQARILFITSRASNVRLEECSTYCASKAGLDEVTAIVRKELEEKNIGVSCVIPGEVDTKMQKVLRETISFHLHQMFDEAYQTRHLISPKICAEFLKWFLCDLSFNEFKKTNMPVSIYDEWHHQFWLKDRNQLPPFPY</sequence>
<dbReference type="OrthoDB" id="335726at2"/>
<dbReference type="PROSITE" id="PS00061">
    <property type="entry name" value="ADH_SHORT"/>
    <property type="match status" value="1"/>
</dbReference>
<dbReference type="STRING" id="29422.Lbru_1623"/>
<protein>
    <submittedName>
        <fullName evidence="3">Sepiapterin reductase</fullName>
    </submittedName>
</protein>
<evidence type="ECO:0000313" key="4">
    <source>
        <dbReference type="Proteomes" id="UP000054742"/>
    </source>
</evidence>